<evidence type="ECO:0000256" key="5">
    <source>
        <dbReference type="ARBA" id="ARBA00022676"/>
    </source>
</evidence>
<dbReference type="InterPro" id="IPR003385">
    <property type="entry name" value="Glyco_hydro_77"/>
</dbReference>
<evidence type="ECO:0000256" key="3">
    <source>
        <dbReference type="ARBA" id="ARBA00012560"/>
    </source>
</evidence>
<dbReference type="PANTHER" id="PTHR32438">
    <property type="entry name" value="4-ALPHA-GLUCANOTRANSFERASE DPE1, CHLOROPLASTIC/AMYLOPLASTIC"/>
    <property type="match status" value="1"/>
</dbReference>
<dbReference type="NCBIfam" id="NF011080">
    <property type="entry name" value="PRK14508.1-3"/>
    <property type="match status" value="1"/>
</dbReference>
<evidence type="ECO:0000256" key="9">
    <source>
        <dbReference type="ARBA" id="ARBA00031501"/>
    </source>
</evidence>
<dbReference type="Proteomes" id="UP000824072">
    <property type="component" value="Unassembled WGS sequence"/>
</dbReference>
<comment type="caution">
    <text evidence="11">The sequence shown here is derived from an EMBL/GenBank/DDBJ whole genome shotgun (WGS) entry which is preliminary data.</text>
</comment>
<proteinExistence type="inferred from homology"/>
<protein>
    <recommendedName>
        <fullName evidence="4 10">4-alpha-glucanotransferase</fullName>
        <ecNumber evidence="3 10">2.4.1.25</ecNumber>
    </recommendedName>
    <alternativeName>
        <fullName evidence="8 10">Amylomaltase</fullName>
    </alternativeName>
    <alternativeName>
        <fullName evidence="9 10">Disproportionating enzyme</fullName>
    </alternativeName>
</protein>
<evidence type="ECO:0000256" key="10">
    <source>
        <dbReference type="RuleBase" id="RU361207"/>
    </source>
</evidence>
<dbReference type="EC" id="2.4.1.25" evidence="3 10"/>
<evidence type="ECO:0000256" key="8">
    <source>
        <dbReference type="ARBA" id="ARBA00031423"/>
    </source>
</evidence>
<dbReference type="GO" id="GO:0005975">
    <property type="term" value="P:carbohydrate metabolic process"/>
    <property type="evidence" value="ECO:0007669"/>
    <property type="project" value="InterPro"/>
</dbReference>
<dbReference type="InterPro" id="IPR017853">
    <property type="entry name" value="GH"/>
</dbReference>
<sequence length="503" mass="57485">MRQSGVLLHITSLPSPGGVGTLGREAYAFCDFMVKAGLKIWQVLPIGPTGFGESPYQSASTYAGNPMLIDLRRLQEEGLLDAPLPHDSGDPCKVDFDRVRREKNAVLRQSFESSFSMVADEVEAFTQANPWLEDYALFMAVKEHFSGQMWQKWPDEGLRFRRPEAIARAKEQFRREIDFHCYLQWIFFRQWSALKRYCNEKGVELFGDMPIYVAEDSADTWTHPKLFQLNPDLTPQRVAGVPPDYFSEDGQRWGNPLYNWKAMRREKFRWWLDRLGQAQEMFNWLRIDHFIGFANFYSIPASCPTAREGKWVKAPGKKLFKRVKREIRDLKIVAEDLGEVGPRVQKLIRYCGYPGMKVLVFGFDSDESNPHFPGNIVENAIVYTGTHDNDTVAGWWEKATPHVREMAGKYLPPMEDICDAMIECAFRSVAETCIVPMQDYLHLGGEARMNYPGTVGGNWLWRMAPDQDLTALAERLFALNRRTARLSPAADSSAATHKGGTNL</sequence>
<dbReference type="Gene3D" id="3.20.20.80">
    <property type="entry name" value="Glycosidases"/>
    <property type="match status" value="1"/>
</dbReference>
<evidence type="ECO:0000256" key="1">
    <source>
        <dbReference type="ARBA" id="ARBA00000439"/>
    </source>
</evidence>
<dbReference type="AlphaFoldDB" id="A0A9D1LBN4"/>
<comment type="similarity">
    <text evidence="2 10">Belongs to the disproportionating enzyme family.</text>
</comment>
<gene>
    <name evidence="11" type="primary">malQ</name>
    <name evidence="11" type="ORF">IAB02_03295</name>
</gene>
<evidence type="ECO:0000256" key="7">
    <source>
        <dbReference type="ARBA" id="ARBA00023277"/>
    </source>
</evidence>
<keyword evidence="7 10" id="KW-0119">Carbohydrate metabolism</keyword>
<reference evidence="11" key="1">
    <citation type="submission" date="2020-10" db="EMBL/GenBank/DDBJ databases">
        <authorList>
            <person name="Gilroy R."/>
        </authorList>
    </citation>
    <scope>NUCLEOTIDE SEQUENCE</scope>
    <source>
        <strain evidence="11">ChiHcec3-11533</strain>
    </source>
</reference>
<evidence type="ECO:0000256" key="2">
    <source>
        <dbReference type="ARBA" id="ARBA00005684"/>
    </source>
</evidence>
<accession>A0A9D1LBN4</accession>
<dbReference type="PANTHER" id="PTHR32438:SF5">
    <property type="entry name" value="4-ALPHA-GLUCANOTRANSFERASE DPE1, CHLOROPLASTIC_AMYLOPLASTIC"/>
    <property type="match status" value="1"/>
</dbReference>
<keyword evidence="6 10" id="KW-0808">Transferase</keyword>
<organism evidence="11 12">
    <name type="scientific">Candidatus Pullichristensenella excrementigallinarum</name>
    <dbReference type="NCBI Taxonomy" id="2840907"/>
    <lineage>
        <taxon>Bacteria</taxon>
        <taxon>Bacillati</taxon>
        <taxon>Bacillota</taxon>
        <taxon>Clostridia</taxon>
        <taxon>Candidatus Pullichristensenella</taxon>
    </lineage>
</organism>
<comment type="catalytic activity">
    <reaction evidence="1 10">
        <text>Transfers a segment of a (1-&gt;4)-alpha-D-glucan to a new position in an acceptor, which may be glucose or a (1-&gt;4)-alpha-D-glucan.</text>
        <dbReference type="EC" id="2.4.1.25"/>
    </reaction>
</comment>
<evidence type="ECO:0000256" key="6">
    <source>
        <dbReference type="ARBA" id="ARBA00022679"/>
    </source>
</evidence>
<dbReference type="NCBIfam" id="TIGR00217">
    <property type="entry name" value="malQ"/>
    <property type="match status" value="1"/>
</dbReference>
<evidence type="ECO:0000313" key="11">
    <source>
        <dbReference type="EMBL" id="HIU33565.1"/>
    </source>
</evidence>
<reference evidence="11" key="2">
    <citation type="journal article" date="2021" name="PeerJ">
        <title>Extensive microbial diversity within the chicken gut microbiome revealed by metagenomics and culture.</title>
        <authorList>
            <person name="Gilroy R."/>
            <person name="Ravi A."/>
            <person name="Getino M."/>
            <person name="Pursley I."/>
            <person name="Horton D.L."/>
            <person name="Alikhan N.F."/>
            <person name="Baker D."/>
            <person name="Gharbi K."/>
            <person name="Hall N."/>
            <person name="Watson M."/>
            <person name="Adriaenssens E.M."/>
            <person name="Foster-Nyarko E."/>
            <person name="Jarju S."/>
            <person name="Secka A."/>
            <person name="Antonio M."/>
            <person name="Oren A."/>
            <person name="Chaudhuri R.R."/>
            <person name="La Ragione R."/>
            <person name="Hildebrand F."/>
            <person name="Pallen M.J."/>
        </authorList>
    </citation>
    <scope>NUCLEOTIDE SEQUENCE</scope>
    <source>
        <strain evidence="11">ChiHcec3-11533</strain>
    </source>
</reference>
<dbReference type="EMBL" id="DVMU01000072">
    <property type="protein sequence ID" value="HIU33565.1"/>
    <property type="molecule type" value="Genomic_DNA"/>
</dbReference>
<evidence type="ECO:0000313" key="12">
    <source>
        <dbReference type="Proteomes" id="UP000824072"/>
    </source>
</evidence>
<evidence type="ECO:0000256" key="4">
    <source>
        <dbReference type="ARBA" id="ARBA00020295"/>
    </source>
</evidence>
<name>A0A9D1LBN4_9FIRM</name>
<dbReference type="Pfam" id="PF02446">
    <property type="entry name" value="Glyco_hydro_77"/>
    <property type="match status" value="1"/>
</dbReference>
<dbReference type="GO" id="GO:0004134">
    <property type="term" value="F:4-alpha-glucanotransferase activity"/>
    <property type="evidence" value="ECO:0007669"/>
    <property type="project" value="UniProtKB-EC"/>
</dbReference>
<dbReference type="SUPFAM" id="SSF51445">
    <property type="entry name" value="(Trans)glycosidases"/>
    <property type="match status" value="1"/>
</dbReference>
<keyword evidence="5 10" id="KW-0328">Glycosyltransferase</keyword>